<evidence type="ECO:0000256" key="6">
    <source>
        <dbReference type="ARBA" id="ARBA00023237"/>
    </source>
</evidence>
<dbReference type="AlphaFoldDB" id="A0A4U0P3E4"/>
<protein>
    <recommendedName>
        <fullName evidence="8">TonB-dependent receptor plug domain-containing protein</fullName>
    </recommendedName>
</protein>
<evidence type="ECO:0000256" key="3">
    <source>
        <dbReference type="ARBA" id="ARBA00022452"/>
    </source>
</evidence>
<dbReference type="InterPro" id="IPR036942">
    <property type="entry name" value="Beta-barrel_TonB_sf"/>
</dbReference>
<dbReference type="SUPFAM" id="SSF49464">
    <property type="entry name" value="Carboxypeptidase regulatory domain-like"/>
    <property type="match status" value="1"/>
</dbReference>
<comment type="similarity">
    <text evidence="7">Belongs to the TonB-dependent receptor family.</text>
</comment>
<evidence type="ECO:0000313" key="10">
    <source>
        <dbReference type="Proteomes" id="UP000306808"/>
    </source>
</evidence>
<dbReference type="SUPFAM" id="SSF56935">
    <property type="entry name" value="Porins"/>
    <property type="match status" value="1"/>
</dbReference>
<keyword evidence="2 7" id="KW-0813">Transport</keyword>
<dbReference type="Gene3D" id="2.170.130.10">
    <property type="entry name" value="TonB-dependent receptor, plug domain"/>
    <property type="match status" value="1"/>
</dbReference>
<organism evidence="9 10">
    <name type="scientific">Sphingobacterium olei</name>
    <dbReference type="NCBI Taxonomy" id="2571155"/>
    <lineage>
        <taxon>Bacteria</taxon>
        <taxon>Pseudomonadati</taxon>
        <taxon>Bacteroidota</taxon>
        <taxon>Sphingobacteriia</taxon>
        <taxon>Sphingobacteriales</taxon>
        <taxon>Sphingobacteriaceae</taxon>
        <taxon>Sphingobacterium</taxon>
    </lineage>
</organism>
<sequence length="1092" mass="123242">MNIFFKGGRGLCYLKRLSHLFRSNNNQSRTLFSFILGLICVLFSGAQAQSGRTLGGVVRSAADGQPITNASVSSDKLQARTDTEGKFAILVDKPNGTIIIKHIGFAEQSFAYDETTTILEIGLQPAENEIEEVEVVNTGYQRLKRSNATGSFVIIDSTLLQLNVSGSMTERLRFVSPSFLVESRGDNDQRIQIRGMYALREDVAKPLIILDNFPYEGDLDDINPAEIESVNILRDASAASIWGARAGNGVIVLNSKKVKRPGLKTTVDANTTLMARPNLMNNRQILSTAYFLGFEQYMFSLGHGLADTADFRRPALSPLYELLLDQKRGKVTDQDVQAQVSKWGLGDIRQGYMDHVYRTAQNVRTNFSLHYGGEKSMTIFTAGYEKGLENIRDNDSRRLSFMLNNTIRPNASLEINFGVRLMDAQNRINGLGSYGSLNVNGKRLSPYLTFLDDTGNPADWDIYYRKIFTDTAGQGLLHDWKFSPLRESGSTDRTSNQRNIIADVGLKYKIADFITSAVSYRGSLMTNNRHFYYDEETYLVRDLVNRFTRIQNGSPIYQIPNEGILDKGDQRNYVHHFRTQITGNKNWAAHGLDVLLGGEISMSRTLNSENRVYGFNEKWNHTAINYQTLYPTFANLAGSQYIPYLESYRAGNDRNVSLYTNINYSLYNRYTVSFSARRDASNLFGVETNQKWNPLWSAGALWKAHEEPFFNLPFSQFDVRVTYGKSGNINKSVSAFPTIRYSASSLQITQIPSTSIMGGYNPNFKWEEIGTLNASISFSTKDKRLRGNLEFYEKKARDVIAFEPTDPTTGYTSNPKNSAHIDGSGIDASLDFDVLRLGKLNWNVLAQYSLAKYTVAKYLGAGLETYIGFVSDGSVLSILEGYHPYAITSFKWAGLDPETGNPQGYVEGAVSSDYGRLVLSPVLDQSYNGTAVPQSFGNILNRFSFGDIRFSFNVSYRLGHKFRKNSIFYERMFSNNDIHADVLRRWQKAGDEQTTDVPSLQYPINTRRDQFYLNSDATVLDGSSIRLNDMQMSYQINMNKLIRRGLQPVDLFCNLNQINWVWWKSNKEGVDPDFKDGFRPSIQWSFGIKTNF</sequence>
<evidence type="ECO:0000256" key="5">
    <source>
        <dbReference type="ARBA" id="ARBA00023136"/>
    </source>
</evidence>
<proteinExistence type="inferred from homology"/>
<dbReference type="Gene3D" id="2.40.170.20">
    <property type="entry name" value="TonB-dependent receptor, beta-barrel domain"/>
    <property type="match status" value="1"/>
</dbReference>
<dbReference type="EMBL" id="SUME01000002">
    <property type="protein sequence ID" value="TJZ61783.1"/>
    <property type="molecule type" value="Genomic_DNA"/>
</dbReference>
<dbReference type="InterPro" id="IPR039426">
    <property type="entry name" value="TonB-dep_rcpt-like"/>
</dbReference>
<dbReference type="Gene3D" id="2.60.40.1120">
    <property type="entry name" value="Carboxypeptidase-like, regulatory domain"/>
    <property type="match status" value="1"/>
</dbReference>
<dbReference type="InterPro" id="IPR008969">
    <property type="entry name" value="CarboxyPept-like_regulatory"/>
</dbReference>
<evidence type="ECO:0000256" key="1">
    <source>
        <dbReference type="ARBA" id="ARBA00004571"/>
    </source>
</evidence>
<keyword evidence="5 7" id="KW-0472">Membrane</keyword>
<dbReference type="GO" id="GO:0009279">
    <property type="term" value="C:cell outer membrane"/>
    <property type="evidence" value="ECO:0007669"/>
    <property type="project" value="UniProtKB-SubCell"/>
</dbReference>
<dbReference type="OrthoDB" id="9768177at2"/>
<evidence type="ECO:0000256" key="4">
    <source>
        <dbReference type="ARBA" id="ARBA00022692"/>
    </source>
</evidence>
<evidence type="ECO:0000259" key="8">
    <source>
        <dbReference type="Pfam" id="PF07715"/>
    </source>
</evidence>
<evidence type="ECO:0000256" key="2">
    <source>
        <dbReference type="ARBA" id="ARBA00022448"/>
    </source>
</evidence>
<evidence type="ECO:0000256" key="7">
    <source>
        <dbReference type="PROSITE-ProRule" id="PRU01360"/>
    </source>
</evidence>
<keyword evidence="10" id="KW-1185">Reference proteome</keyword>
<name>A0A4U0P3E4_9SPHI</name>
<gene>
    <name evidence="9" type="ORF">FAZ15_04505</name>
</gene>
<feature type="domain" description="TonB-dependent receptor plug" evidence="8">
    <location>
        <begin position="146"/>
        <end position="250"/>
    </location>
</feature>
<dbReference type="Proteomes" id="UP000306808">
    <property type="component" value="Unassembled WGS sequence"/>
</dbReference>
<dbReference type="RefSeq" id="WP_136900140.1">
    <property type="nucleotide sequence ID" value="NZ_SUME01000002.1"/>
</dbReference>
<reference evidence="9 10" key="1">
    <citation type="submission" date="2019-04" db="EMBL/GenBank/DDBJ databases">
        <title>Sphingobacterium olei sp. nov., isolated from oil-contaminated soil.</title>
        <authorList>
            <person name="Liu B."/>
        </authorList>
    </citation>
    <scope>NUCLEOTIDE SEQUENCE [LARGE SCALE GENOMIC DNA]</scope>
    <source>
        <strain evidence="9 10">HAL-9</strain>
    </source>
</reference>
<dbReference type="InterPro" id="IPR037066">
    <property type="entry name" value="Plug_dom_sf"/>
</dbReference>
<evidence type="ECO:0000313" key="9">
    <source>
        <dbReference type="EMBL" id="TJZ61783.1"/>
    </source>
</evidence>
<comment type="subcellular location">
    <subcellularLocation>
        <location evidence="1 7">Cell outer membrane</location>
        <topology evidence="1 7">Multi-pass membrane protein</topology>
    </subcellularLocation>
</comment>
<keyword evidence="4 7" id="KW-0812">Transmembrane</keyword>
<keyword evidence="3 7" id="KW-1134">Transmembrane beta strand</keyword>
<comment type="caution">
    <text evidence="9">The sequence shown here is derived from an EMBL/GenBank/DDBJ whole genome shotgun (WGS) entry which is preliminary data.</text>
</comment>
<dbReference type="InterPro" id="IPR012910">
    <property type="entry name" value="Plug_dom"/>
</dbReference>
<accession>A0A4U0P3E4</accession>
<dbReference type="PROSITE" id="PS52016">
    <property type="entry name" value="TONB_DEPENDENT_REC_3"/>
    <property type="match status" value="1"/>
</dbReference>
<dbReference type="Pfam" id="PF07715">
    <property type="entry name" value="Plug"/>
    <property type="match status" value="1"/>
</dbReference>
<keyword evidence="6 7" id="KW-0998">Cell outer membrane</keyword>